<protein>
    <recommendedName>
        <fullName evidence="2">VanZ-like domain-containing protein</fullName>
    </recommendedName>
</protein>
<dbReference type="Proteomes" id="UP000577956">
    <property type="component" value="Unassembled WGS sequence"/>
</dbReference>
<dbReference type="EMBL" id="JACCBK010000001">
    <property type="protein sequence ID" value="NYD87287.1"/>
    <property type="molecule type" value="Genomic_DNA"/>
</dbReference>
<keyword evidence="1" id="KW-0812">Transmembrane</keyword>
<dbReference type="AlphaFoldDB" id="A0A7Y9JYY3"/>
<sequence>MVQLWRHFSWVIPVAAVLGGGALLLTACLSWSRTGHERSWPAVRQALLDGLVALWAVAVALITLVPGTSAFPGQAPSVELMPFGDLVPLLTSAVHWEVPFVQIGGNLVLFAAGGLLLGLRHGLGPGRAALTFLAAGVGIETWQLLVGGRSAVVDDVLLCVLGGTLGAWAGRALAGTVRRPAGGRPVTA</sequence>
<organism evidence="4 5">
    <name type="scientific">Cellulomonas oligotrophica</name>
    <dbReference type="NCBI Taxonomy" id="931536"/>
    <lineage>
        <taxon>Bacteria</taxon>
        <taxon>Bacillati</taxon>
        <taxon>Actinomycetota</taxon>
        <taxon>Actinomycetes</taxon>
        <taxon>Micrococcales</taxon>
        <taxon>Cellulomonadaceae</taxon>
        <taxon>Cellulomonas</taxon>
    </lineage>
</organism>
<comment type="caution">
    <text evidence="4">The sequence shown here is derived from an EMBL/GenBank/DDBJ whole genome shotgun (WGS) entry which is preliminary data.</text>
</comment>
<dbReference type="EMBL" id="BONN01000014">
    <property type="protein sequence ID" value="GIG34204.1"/>
    <property type="molecule type" value="Genomic_DNA"/>
</dbReference>
<feature type="transmembrane region" description="Helical" evidence="1">
    <location>
        <begin position="100"/>
        <end position="119"/>
    </location>
</feature>
<accession>A0A7Y9JYY3</accession>
<evidence type="ECO:0000313" key="6">
    <source>
        <dbReference type="Proteomes" id="UP000618382"/>
    </source>
</evidence>
<keyword evidence="1" id="KW-1133">Transmembrane helix</keyword>
<dbReference type="Proteomes" id="UP000618382">
    <property type="component" value="Unassembled WGS sequence"/>
</dbReference>
<dbReference type="PROSITE" id="PS51257">
    <property type="entry name" value="PROKAR_LIPOPROTEIN"/>
    <property type="match status" value="1"/>
</dbReference>
<dbReference type="InterPro" id="IPR006976">
    <property type="entry name" value="VanZ-like"/>
</dbReference>
<proteinExistence type="predicted"/>
<feature type="transmembrane region" description="Helical" evidence="1">
    <location>
        <begin position="52"/>
        <end position="71"/>
    </location>
</feature>
<feature type="transmembrane region" description="Helical" evidence="1">
    <location>
        <begin position="12"/>
        <end position="31"/>
    </location>
</feature>
<reference evidence="3 6" key="2">
    <citation type="submission" date="2021-01" db="EMBL/GenBank/DDBJ databases">
        <title>Whole genome shotgun sequence of Cellulomonas oligotrophica NBRC 109435.</title>
        <authorList>
            <person name="Komaki H."/>
            <person name="Tamura T."/>
        </authorList>
    </citation>
    <scope>NUCLEOTIDE SEQUENCE [LARGE SCALE GENOMIC DNA]</scope>
    <source>
        <strain evidence="3 6">NBRC 109435</strain>
    </source>
</reference>
<reference evidence="4 5" key="1">
    <citation type="submission" date="2020-07" db="EMBL/GenBank/DDBJ databases">
        <title>Sequencing the genomes of 1000 actinobacteria strains.</title>
        <authorList>
            <person name="Klenk H.-P."/>
        </authorList>
    </citation>
    <scope>NUCLEOTIDE SEQUENCE [LARGE SCALE GENOMIC DNA]</scope>
    <source>
        <strain evidence="4 5">DSM 24482</strain>
    </source>
</reference>
<feature type="domain" description="VanZ-like" evidence="2">
    <location>
        <begin position="56"/>
        <end position="169"/>
    </location>
</feature>
<evidence type="ECO:0000313" key="3">
    <source>
        <dbReference type="EMBL" id="GIG34204.1"/>
    </source>
</evidence>
<dbReference type="RefSeq" id="WP_140460657.1">
    <property type="nucleotide sequence ID" value="NZ_BAABFI010000020.1"/>
</dbReference>
<name>A0A7Y9JYY3_9CELL</name>
<evidence type="ECO:0000313" key="4">
    <source>
        <dbReference type="EMBL" id="NYD87287.1"/>
    </source>
</evidence>
<evidence type="ECO:0000313" key="5">
    <source>
        <dbReference type="Proteomes" id="UP000577956"/>
    </source>
</evidence>
<gene>
    <name evidence="4" type="ORF">BKA21_002836</name>
    <name evidence="3" type="ORF">Col01nite_33630</name>
</gene>
<keyword evidence="1" id="KW-0472">Membrane</keyword>
<evidence type="ECO:0000259" key="2">
    <source>
        <dbReference type="Pfam" id="PF04892"/>
    </source>
</evidence>
<keyword evidence="6" id="KW-1185">Reference proteome</keyword>
<dbReference type="Pfam" id="PF04892">
    <property type="entry name" value="VanZ"/>
    <property type="match status" value="1"/>
</dbReference>
<evidence type="ECO:0000256" key="1">
    <source>
        <dbReference type="SAM" id="Phobius"/>
    </source>
</evidence>